<reference evidence="10 11" key="1">
    <citation type="submission" date="2013-11" db="EMBL/GenBank/DDBJ databases">
        <title>Genome sequencing of Stegodyphus mimosarum.</title>
        <authorList>
            <person name="Bechsgaard J."/>
        </authorList>
    </citation>
    <scope>NUCLEOTIDE SEQUENCE [LARGE SCALE GENOMIC DNA]</scope>
</reference>
<comment type="subcellular location">
    <subcellularLocation>
        <location evidence="1">Nucleus</location>
    </subcellularLocation>
</comment>
<evidence type="ECO:0000313" key="10">
    <source>
        <dbReference type="EMBL" id="KFM68312.1"/>
    </source>
</evidence>
<dbReference type="SMART" id="SM00292">
    <property type="entry name" value="BRCT"/>
    <property type="match status" value="1"/>
</dbReference>
<dbReference type="PANTHER" id="PTHR13763">
    <property type="entry name" value="BREAST CANCER TYPE 1 SUSCEPTIBILITY PROTEIN BRCA1"/>
    <property type="match status" value="1"/>
</dbReference>
<dbReference type="Proteomes" id="UP000054359">
    <property type="component" value="Unassembled WGS sequence"/>
</dbReference>
<evidence type="ECO:0000259" key="9">
    <source>
        <dbReference type="PROSITE" id="PS50172"/>
    </source>
</evidence>
<organism evidence="10 11">
    <name type="scientific">Stegodyphus mimosarum</name>
    <name type="common">African social velvet spider</name>
    <dbReference type="NCBI Taxonomy" id="407821"/>
    <lineage>
        <taxon>Eukaryota</taxon>
        <taxon>Metazoa</taxon>
        <taxon>Ecdysozoa</taxon>
        <taxon>Arthropoda</taxon>
        <taxon>Chelicerata</taxon>
        <taxon>Arachnida</taxon>
        <taxon>Araneae</taxon>
        <taxon>Araneomorphae</taxon>
        <taxon>Entelegynae</taxon>
        <taxon>Eresoidea</taxon>
        <taxon>Eresidae</taxon>
        <taxon>Stegodyphus</taxon>
    </lineage>
</organism>
<evidence type="ECO:0000313" key="11">
    <source>
        <dbReference type="Proteomes" id="UP000054359"/>
    </source>
</evidence>
<evidence type="ECO:0000256" key="8">
    <source>
        <dbReference type="ARBA" id="ARBA00023242"/>
    </source>
</evidence>
<dbReference type="GO" id="GO:0031436">
    <property type="term" value="C:BRCA1-BARD1 complex"/>
    <property type="evidence" value="ECO:0007669"/>
    <property type="project" value="TreeGrafter"/>
</dbReference>
<dbReference type="STRING" id="407821.A0A087TT73"/>
<dbReference type="OMA" id="YHAANTS"/>
<dbReference type="GO" id="GO:0000724">
    <property type="term" value="P:double-strand break repair via homologous recombination"/>
    <property type="evidence" value="ECO:0007669"/>
    <property type="project" value="TreeGrafter"/>
</dbReference>
<keyword evidence="7" id="KW-0234">DNA repair</keyword>
<keyword evidence="8" id="KW-0539">Nucleus</keyword>
<dbReference type="Pfam" id="PF00533">
    <property type="entry name" value="BRCT"/>
    <property type="match status" value="1"/>
</dbReference>
<dbReference type="PROSITE" id="PS50172">
    <property type="entry name" value="BRCT"/>
    <property type="match status" value="2"/>
</dbReference>
<dbReference type="SUPFAM" id="SSF52113">
    <property type="entry name" value="BRCT domain"/>
    <property type="match status" value="1"/>
</dbReference>
<keyword evidence="11" id="KW-1185">Reference proteome</keyword>
<dbReference type="EMBL" id="KK116628">
    <property type="protein sequence ID" value="KFM68312.1"/>
    <property type="molecule type" value="Genomic_DNA"/>
</dbReference>
<feature type="domain" description="BRCT" evidence="9">
    <location>
        <begin position="65"/>
        <end position="150"/>
    </location>
</feature>
<feature type="non-terminal residue" evidence="10">
    <location>
        <position position="260"/>
    </location>
</feature>
<evidence type="ECO:0000256" key="2">
    <source>
        <dbReference type="ARBA" id="ARBA00022723"/>
    </source>
</evidence>
<gene>
    <name evidence="10" type="ORF">X975_19807</name>
</gene>
<keyword evidence="6" id="KW-0862">Zinc</keyword>
<dbReference type="GO" id="GO:0004842">
    <property type="term" value="F:ubiquitin-protein transferase activity"/>
    <property type="evidence" value="ECO:0007669"/>
    <property type="project" value="TreeGrafter"/>
</dbReference>
<sequence length="260" mass="29363">MQIAILLVSRGADLHLKTSLGNTALDLCKTDEDRNILIDACSPFISSNISIPSDKVDADKNEKIVFLPTNLTDHQKIQLQKCAQLLKANIVDEFNHNVTHIITSCDSMGNCTRTMKVLMGILSGKWIINSQWIDVCLEYKQKVDEEVFEVQGTKNQPNTQGPKFGRENIKQKLLPLFYGFFFYLHGQFTKPTPERDDLCSLIHVGGGKVLAREPRPETVSSKPHMIPYHAANTSMEDISHIILYQEKPPRDSHVHSSYIC</sequence>
<dbReference type="AlphaFoldDB" id="A0A087TT73"/>
<evidence type="ECO:0000256" key="3">
    <source>
        <dbReference type="ARBA" id="ARBA00022737"/>
    </source>
</evidence>
<protein>
    <submittedName>
        <fullName evidence="10">BRCA1-associated RING domain protein 1</fullName>
    </submittedName>
</protein>
<dbReference type="Gene3D" id="3.40.50.10190">
    <property type="entry name" value="BRCT domain"/>
    <property type="match status" value="2"/>
</dbReference>
<dbReference type="GO" id="GO:0008270">
    <property type="term" value="F:zinc ion binding"/>
    <property type="evidence" value="ECO:0007669"/>
    <property type="project" value="UniProtKB-KW"/>
</dbReference>
<evidence type="ECO:0000256" key="1">
    <source>
        <dbReference type="ARBA" id="ARBA00004123"/>
    </source>
</evidence>
<dbReference type="PANTHER" id="PTHR13763:SF0">
    <property type="entry name" value="BREAST CANCER TYPE 1 SUSCEPTIBILITY PROTEIN"/>
    <property type="match status" value="1"/>
</dbReference>
<evidence type="ECO:0000256" key="7">
    <source>
        <dbReference type="ARBA" id="ARBA00023204"/>
    </source>
</evidence>
<evidence type="ECO:0000256" key="6">
    <source>
        <dbReference type="ARBA" id="ARBA00022833"/>
    </source>
</evidence>
<keyword evidence="2" id="KW-0479">Metal-binding</keyword>
<dbReference type="GO" id="GO:0045944">
    <property type="term" value="P:positive regulation of transcription by RNA polymerase II"/>
    <property type="evidence" value="ECO:0007669"/>
    <property type="project" value="TreeGrafter"/>
</dbReference>
<dbReference type="InterPro" id="IPR036420">
    <property type="entry name" value="BRCT_dom_sf"/>
</dbReference>
<evidence type="ECO:0000256" key="5">
    <source>
        <dbReference type="ARBA" id="ARBA00022771"/>
    </source>
</evidence>
<accession>A0A087TT73</accession>
<evidence type="ECO:0000256" key="4">
    <source>
        <dbReference type="ARBA" id="ARBA00022763"/>
    </source>
</evidence>
<keyword evidence="3" id="KW-0677">Repeat</keyword>
<feature type="domain" description="BRCT" evidence="9">
    <location>
        <begin position="172"/>
        <end position="226"/>
    </location>
</feature>
<dbReference type="InterPro" id="IPR031099">
    <property type="entry name" value="BRCA1-associated"/>
</dbReference>
<dbReference type="GO" id="GO:0070531">
    <property type="term" value="C:BRCA1-A complex"/>
    <property type="evidence" value="ECO:0007669"/>
    <property type="project" value="TreeGrafter"/>
</dbReference>
<name>A0A087TT73_STEMI</name>
<keyword evidence="5" id="KW-0863">Zinc-finger</keyword>
<keyword evidence="4" id="KW-0227">DNA damage</keyword>
<proteinExistence type="predicted"/>
<dbReference type="FunFam" id="3.40.50.10190:FF:000006">
    <property type="entry name" value="Breast cancer type 1 susceptibility protein homolog"/>
    <property type="match status" value="1"/>
</dbReference>
<dbReference type="InterPro" id="IPR001357">
    <property type="entry name" value="BRCT_dom"/>
</dbReference>
<dbReference type="OrthoDB" id="2384350at2759"/>
<dbReference type="CDD" id="cd17734">
    <property type="entry name" value="BRCT_Bard1_rpt1"/>
    <property type="match status" value="1"/>
</dbReference>